<keyword evidence="1" id="KW-0812">Transmembrane</keyword>
<dbReference type="Proteomes" id="UP001172083">
    <property type="component" value="Unassembled WGS sequence"/>
</dbReference>
<name>A0ABT8LL35_9BACT</name>
<evidence type="ECO:0000313" key="2">
    <source>
        <dbReference type="EMBL" id="MDN5217146.1"/>
    </source>
</evidence>
<proteinExistence type="predicted"/>
<feature type="transmembrane region" description="Helical" evidence="1">
    <location>
        <begin position="140"/>
        <end position="159"/>
    </location>
</feature>
<organism evidence="2 3">
    <name type="scientific">Agaribacillus aureus</name>
    <dbReference type="NCBI Taxonomy" id="3051825"/>
    <lineage>
        <taxon>Bacteria</taxon>
        <taxon>Pseudomonadati</taxon>
        <taxon>Bacteroidota</taxon>
        <taxon>Cytophagia</taxon>
        <taxon>Cytophagales</taxon>
        <taxon>Splendidivirgaceae</taxon>
        <taxon>Agaribacillus</taxon>
    </lineage>
</organism>
<keyword evidence="3" id="KW-1185">Reference proteome</keyword>
<evidence type="ECO:0000313" key="3">
    <source>
        <dbReference type="Proteomes" id="UP001172083"/>
    </source>
</evidence>
<reference evidence="2" key="1">
    <citation type="submission" date="2023-06" db="EMBL/GenBank/DDBJ databases">
        <title>Genomic of Agaribacillus aureum.</title>
        <authorList>
            <person name="Wang G."/>
        </authorList>
    </citation>
    <scope>NUCLEOTIDE SEQUENCE</scope>
    <source>
        <strain evidence="2">BMA12</strain>
    </source>
</reference>
<feature type="transmembrane region" description="Helical" evidence="1">
    <location>
        <begin position="80"/>
        <end position="100"/>
    </location>
</feature>
<evidence type="ECO:0000256" key="1">
    <source>
        <dbReference type="SAM" id="Phobius"/>
    </source>
</evidence>
<protein>
    <submittedName>
        <fullName evidence="2">Uncharacterized protein</fullName>
    </submittedName>
</protein>
<feature type="transmembrane region" description="Helical" evidence="1">
    <location>
        <begin position="106"/>
        <end position="128"/>
    </location>
</feature>
<keyword evidence="1" id="KW-1133">Transmembrane helix</keyword>
<comment type="caution">
    <text evidence="2">The sequence shown here is derived from an EMBL/GenBank/DDBJ whole genome shotgun (WGS) entry which is preliminary data.</text>
</comment>
<sequence>MHQNLNFKTDIVPFLIATIGEFIALHYWLTYMDLGNLLLANLLLWVGFGIERGSVAVWVKKVYRPKEGITGTNVPVWQQILGWGFITFTEILIWIVWYYSIDRLGYMGSTAILYGLMLIQHSAELGLVKRKNIFSHTLDLKTHFFTLMEVLGAVGWIYYHQQGDNHWAMLCLLIGLSIEHIIEGSSLKPENVERVSPPPSVP</sequence>
<feature type="transmembrane region" description="Helical" evidence="1">
    <location>
        <begin position="37"/>
        <end position="59"/>
    </location>
</feature>
<keyword evidence="1" id="KW-0472">Membrane</keyword>
<dbReference type="EMBL" id="JAUJEB010000013">
    <property type="protein sequence ID" value="MDN5217146.1"/>
    <property type="molecule type" value="Genomic_DNA"/>
</dbReference>
<feature type="transmembrane region" description="Helical" evidence="1">
    <location>
        <begin position="12"/>
        <end position="31"/>
    </location>
</feature>
<dbReference type="RefSeq" id="WP_346762482.1">
    <property type="nucleotide sequence ID" value="NZ_JAUJEB010000013.1"/>
</dbReference>
<accession>A0ABT8LL35</accession>
<gene>
    <name evidence="2" type="ORF">QQ020_34055</name>
</gene>